<feature type="transmembrane region" description="Helical" evidence="6">
    <location>
        <begin position="59"/>
        <end position="79"/>
    </location>
</feature>
<name>A0AAE5VMB4_9HYPH</name>
<keyword evidence="2" id="KW-1003">Cell membrane</keyword>
<evidence type="ECO:0000256" key="4">
    <source>
        <dbReference type="ARBA" id="ARBA00022989"/>
    </source>
</evidence>
<dbReference type="AlphaFoldDB" id="A0AAE5VMB4"/>
<dbReference type="Gene3D" id="1.20.1250.20">
    <property type="entry name" value="MFS general substrate transporter like domains"/>
    <property type="match status" value="2"/>
</dbReference>
<feature type="transmembrane region" description="Helical" evidence="6">
    <location>
        <begin position="415"/>
        <end position="438"/>
    </location>
</feature>
<gene>
    <name evidence="8" type="ORF">CPJ18_22850</name>
</gene>
<feature type="transmembrane region" description="Helical" evidence="6">
    <location>
        <begin position="380"/>
        <end position="403"/>
    </location>
</feature>
<feature type="transmembrane region" description="Helical" evidence="6">
    <location>
        <begin position="356"/>
        <end position="374"/>
    </location>
</feature>
<comment type="subcellular location">
    <subcellularLocation>
        <location evidence="1">Cell membrane</location>
        <topology evidence="1">Multi-pass membrane protein</topology>
    </subcellularLocation>
</comment>
<dbReference type="GO" id="GO:0005886">
    <property type="term" value="C:plasma membrane"/>
    <property type="evidence" value="ECO:0007669"/>
    <property type="project" value="UniProtKB-SubCell"/>
</dbReference>
<evidence type="ECO:0000256" key="1">
    <source>
        <dbReference type="ARBA" id="ARBA00004651"/>
    </source>
</evidence>
<feature type="transmembrane region" description="Helical" evidence="6">
    <location>
        <begin position="282"/>
        <end position="303"/>
    </location>
</feature>
<dbReference type="CDD" id="cd17319">
    <property type="entry name" value="MFS_ExuT_GudP_like"/>
    <property type="match status" value="1"/>
</dbReference>
<protein>
    <submittedName>
        <fullName evidence="8">MFS transporter</fullName>
    </submittedName>
</protein>
<evidence type="ECO:0000256" key="5">
    <source>
        <dbReference type="ARBA" id="ARBA00023136"/>
    </source>
</evidence>
<dbReference type="InterPro" id="IPR050382">
    <property type="entry name" value="MFS_Na/Anion_cotransporter"/>
</dbReference>
<evidence type="ECO:0000256" key="6">
    <source>
        <dbReference type="SAM" id="Phobius"/>
    </source>
</evidence>
<keyword evidence="3 6" id="KW-0812">Transmembrane</keyword>
<sequence>MPKVPRPPAIGHPLIEFSYSLSPKELIGQVAPLKQQCRSAELGDSAAVQGGEYMHNRRYWIALLIFTAVIINYMDRIALSVASKEIAAEFGFSPIQMGYLFSGFLWTYVVCLIPIGLLVEKVGAKRMVGGGIAVWSAATAVTAMTTGFISILAARLVMGASEASTFPACGRIIRDWFPEKERGLVTTLFNGGSSAGPAIGAIVTAALVSSVGWRTSFVLLGILGFIWLAAWIYWYGAPEAVRWLSAAEREKITAERNGDSAVASADYPAPSSLRYLLAQTSIWGLVLTQACLVYTAYLFLTWLPTFLQSTRELSTMNTGYLTAAPYLLTMVFGLIIAWSSDRILSSTSIQAGKRRYFVAAMALLSLLILLAPVVDNLWQLLAVLTLVLTGSTTGAGLNFTLASDLLRNPRDVSRVIAITALGGNLFGLIAPIITGYVVSATGGYTWAFRIAALLLVCGAIATLSLSRKPIEPEFRNSAS</sequence>
<reference evidence="8 9" key="1">
    <citation type="journal article" date="2018" name="Syst. Appl. Microbiol.">
        <title>Agrobacterium rosae sp. nov., isolated from galls on different agricultural crops.</title>
        <authorList>
            <person name="Kuzmanovic N."/>
            <person name="Pulawska J."/>
            <person name="Smalla K."/>
            <person name="Nesme X."/>
        </authorList>
    </citation>
    <scope>NUCLEOTIDE SEQUENCE [LARGE SCALE GENOMIC DNA]</scope>
    <source>
        <strain evidence="8 9">NCPPB 1650</strain>
    </source>
</reference>
<dbReference type="PROSITE" id="PS50850">
    <property type="entry name" value="MFS"/>
    <property type="match status" value="1"/>
</dbReference>
<feature type="transmembrane region" description="Helical" evidence="6">
    <location>
        <begin position="323"/>
        <end position="344"/>
    </location>
</feature>
<accession>A0AAE5VMB4</accession>
<keyword evidence="5 6" id="KW-0472">Membrane</keyword>
<dbReference type="EMBL" id="NXEJ01000012">
    <property type="protein sequence ID" value="POO48826.1"/>
    <property type="molecule type" value="Genomic_DNA"/>
</dbReference>
<dbReference type="Pfam" id="PF07690">
    <property type="entry name" value="MFS_1"/>
    <property type="match status" value="1"/>
</dbReference>
<feature type="transmembrane region" description="Helical" evidence="6">
    <location>
        <begin position="217"/>
        <end position="235"/>
    </location>
</feature>
<evidence type="ECO:0000313" key="9">
    <source>
        <dbReference type="Proteomes" id="UP000237447"/>
    </source>
</evidence>
<feature type="transmembrane region" description="Helical" evidence="6">
    <location>
        <begin position="131"/>
        <end position="154"/>
    </location>
</feature>
<evidence type="ECO:0000256" key="2">
    <source>
        <dbReference type="ARBA" id="ARBA00022475"/>
    </source>
</evidence>
<dbReference type="InterPro" id="IPR036259">
    <property type="entry name" value="MFS_trans_sf"/>
</dbReference>
<dbReference type="InterPro" id="IPR020846">
    <property type="entry name" value="MFS_dom"/>
</dbReference>
<dbReference type="InterPro" id="IPR011701">
    <property type="entry name" value="MFS"/>
</dbReference>
<evidence type="ECO:0000259" key="7">
    <source>
        <dbReference type="PROSITE" id="PS50850"/>
    </source>
</evidence>
<organism evidence="8 9">
    <name type="scientific">Agrobacterium rosae</name>
    <dbReference type="NCBI Taxonomy" id="1972867"/>
    <lineage>
        <taxon>Bacteria</taxon>
        <taxon>Pseudomonadati</taxon>
        <taxon>Pseudomonadota</taxon>
        <taxon>Alphaproteobacteria</taxon>
        <taxon>Hyphomicrobiales</taxon>
        <taxon>Rhizobiaceae</taxon>
        <taxon>Rhizobium/Agrobacterium group</taxon>
        <taxon>Agrobacterium</taxon>
    </lineage>
</organism>
<evidence type="ECO:0000313" key="8">
    <source>
        <dbReference type="EMBL" id="POO48826.1"/>
    </source>
</evidence>
<dbReference type="PANTHER" id="PTHR11662:SF399">
    <property type="entry name" value="FI19708P1-RELATED"/>
    <property type="match status" value="1"/>
</dbReference>
<dbReference type="SUPFAM" id="SSF103473">
    <property type="entry name" value="MFS general substrate transporter"/>
    <property type="match status" value="1"/>
</dbReference>
<dbReference type="PANTHER" id="PTHR11662">
    <property type="entry name" value="SOLUTE CARRIER FAMILY 17"/>
    <property type="match status" value="1"/>
</dbReference>
<dbReference type="InterPro" id="IPR000849">
    <property type="entry name" value="Sugar_P_transporter"/>
</dbReference>
<evidence type="ECO:0000256" key="3">
    <source>
        <dbReference type="ARBA" id="ARBA00022692"/>
    </source>
</evidence>
<comment type="caution">
    <text evidence="8">The sequence shown here is derived from an EMBL/GenBank/DDBJ whole genome shotgun (WGS) entry which is preliminary data.</text>
</comment>
<dbReference type="GO" id="GO:0022857">
    <property type="term" value="F:transmembrane transporter activity"/>
    <property type="evidence" value="ECO:0007669"/>
    <property type="project" value="InterPro"/>
</dbReference>
<feature type="transmembrane region" description="Helical" evidence="6">
    <location>
        <begin position="444"/>
        <end position="465"/>
    </location>
</feature>
<feature type="transmembrane region" description="Helical" evidence="6">
    <location>
        <begin position="99"/>
        <end position="119"/>
    </location>
</feature>
<keyword evidence="4 6" id="KW-1133">Transmembrane helix</keyword>
<dbReference type="PIRSF" id="PIRSF002808">
    <property type="entry name" value="Hexose_phosphate_transp"/>
    <property type="match status" value="1"/>
</dbReference>
<proteinExistence type="predicted"/>
<dbReference type="Proteomes" id="UP000237447">
    <property type="component" value="Unassembled WGS sequence"/>
</dbReference>
<feature type="domain" description="Major facilitator superfamily (MFS) profile" evidence="7">
    <location>
        <begin position="61"/>
        <end position="470"/>
    </location>
</feature>